<evidence type="ECO:0000259" key="10">
    <source>
        <dbReference type="PROSITE" id="PS50507"/>
    </source>
</evidence>
<feature type="domain" description="SF3 helicase" evidence="11">
    <location>
        <begin position="711"/>
        <end position="888"/>
    </location>
</feature>
<dbReference type="Gene3D" id="1.20.960.20">
    <property type="match status" value="1"/>
</dbReference>
<sequence length="2107" mass="236125">MAFYYLNIKSHNLRRTPVADRAIHVVNDTGETQIYSFIGILRRAPAFKVGSRRYKSHIPYRREATSTELCNQFHDRVLPFVNPRVWKEFILENKVQPDSMLKAAFDRWEEWPKAKVCEELYSECDCGYVGTCYVSVDWLRPQATKCNDCILKMNRNVEYPYDTIGVSENVVTNTDIVYTGYADVFKCKQCNLLMGAWAPNDIPALTHNIRATQCVQFKLPTESLVARNYVLLCEEMERENIPVVFQDHSEGNTFTCRIVSGDLTAVGTASHMYTAREAASKNLLDQLRNTPSVHMHSLHSLPYESFPCEALEFAVEQGIIPPVTFDEEFANDEYVITISCSLLVVADVGPTQAVARERAAKRFLKMYDYSANYPSTHMFTLSTLPQRSGETIELANATLNHVNEVIDRHDEAISNVRQNVEVKLTDVSRQVGAMLPKVETAIDDVSSTLSSFRGVLDKISAWMPSSNPKIIDLIKETFVSLFFAILTKSLHPVIQGISSYALRNNLMANHLTALSEWLMTLKYDSPDEEEMPSTHGFMDDLTNRLPGLNAAKAQAAAIYESMGTGLCVALSGILSFIAVMCLGITDLSAITFNKLLTQSSLVGRALVGVRSFKDVFFGIWDYVDNQVCEILYGKSRKNLDLLKEYPNLDSLLSIFNYFHDTVDANVLISCNRAACELLVNADNLYQGYLDKSITLMHREISSRLKEARNSVKDLIAKAQVYLTCGDGSRVPPVVVYMYGDAGCGKTELSMALQDHFATKCFGEVPKKDVIYSRKAENEFWDGVKQSHKIIAYDDVLQIVDSAQKPNPELFEFIRLNNSDPYQVHMSSVKDKANTFIAPSFVFATSNVNPGTYVPKSIHSADAFRRRLDLCVYVDVKDEFARIVAGSKGHRKVPCEQKIWLHQNPGKTQQDMKQEIIAGTYKITPETAVYELHVDTTLAGNAQSTICAYDGLVSLIEQVRKLRVAAHSDKVETDVPVLPARLHALSQETFPNTHAGVGFQFATDWLGDFDRPVEALSYLNETLEARFVSRSANDGSMFIPASEVADLLCQRHSNMNLNEELVYLTWMTQITDKELASSLVYFTNNGMDKTIWKQSAERSAQAISQCKNAWARINDFLKNHWLSISAVMGSALLIGGVSSAVKCATKCRVREILQDGGSIMQLVGARSCTYACQLCKRIKNGDLRLRVRNRSEGVTTFVPGDVRRVARHVISVADVCEVPVHHSFAQSLCDETFTVHSDKEETFSILDSAPETKGRNTLESAVVESHQDYRAKTAIVESHQDFKPKGAIVESTSETVVTESHQDVRVKLHPQVESHQDFRTKKPTVEGRKPDYQVEWTDLRTESSDDRNAQDISNRILSRNFVRLYVPGSSLYTHGLFAYGRMLLMPKHMFDMLNGSVEIVSIADKGNTRVHVKIQSHKTVTRGGYEVDIVICEMGNSISARKDITSYFPTVKELPGLTGMISSGRMRVFSTAKFKASDSCSYLMPQDFVAKYIAPVDHITSKSPEARKYFIRQGFEAESDSMKGDCCSPYVLFNSASRAKIVGLHCAGFDGTARVFAQIITQEDIMAATPTTHAGCVTTEFPHTSLRDSPLPNSMAIGSVKTAPNPTKSEITRSPIYGCFPVLTAPATLYSPTENLLIKNAMKVTKNVELLEEDLIDACVHDVKRILNAPGVSDAEKRVLTHEESITGIESRQYMNALNRSTSAGFPYSSRKAKGKSGKQTWLGSEEFIVDNPDLKEHVEKIVDKAKDGIVDVSLGIFAATLKDERRPLEKVQANKTRVFAASNQGLALAQRRYYLSFLDHVMTNRIDNEIGLGVNVYSYDWTRIVNKLKRVGDKVIAGDFSNFDGSLNSQILSRVSEIVTDWYGDDAENGLIRHTLLEYLFNATWLMNGKVFQLNHSQPSGNPLTTLINCVYNMIIFRYVYLLAQRENGFPMTLSGFTTNVACIFYGDDSLCSVSDKVSEWFNQHVITRLMAATGHEYTDETKSGSPPPYRSLSEVTFLKREFVLRDQFWIAPLSQNTIEDMCMWSRKNIDAQDALLQTTRIASFEASLHEKSYFLMFCEIIKKACRNAGYREACLHELDCKSFLLAQQGRGGAHDSEFLSQLLDLN</sequence>
<evidence type="ECO:0000256" key="7">
    <source>
        <dbReference type="ARBA" id="ARBA00022807"/>
    </source>
</evidence>
<dbReference type="InterPro" id="IPR007094">
    <property type="entry name" value="RNA-dir_pol_PSvirus"/>
</dbReference>
<dbReference type="InterPro" id="IPR043128">
    <property type="entry name" value="Rev_trsase/Diguanyl_cyclase"/>
</dbReference>
<dbReference type="InterPro" id="IPR043502">
    <property type="entry name" value="DNA/RNA_pol_sf"/>
</dbReference>
<keyword evidence="8" id="KW-0067">ATP-binding</keyword>
<dbReference type="GO" id="GO:0003968">
    <property type="term" value="F:RNA-directed RNA polymerase activity"/>
    <property type="evidence" value="ECO:0007669"/>
    <property type="project" value="UniProtKB-KW"/>
</dbReference>
<keyword evidence="5" id="KW-0547">Nucleotide-binding</keyword>
<feature type="domain" description="Peptidase C3" evidence="12">
    <location>
        <begin position="1346"/>
        <end position="1564"/>
    </location>
</feature>
<protein>
    <submittedName>
        <fullName evidence="13">Non-structural polyprotein</fullName>
    </submittedName>
</protein>
<dbReference type="InterPro" id="IPR004004">
    <property type="entry name" value="Helic/Pol/Pept_Calicivir-typ"/>
</dbReference>
<dbReference type="PROSITE" id="PS51874">
    <property type="entry name" value="PCV_3C_PRO"/>
    <property type="match status" value="1"/>
</dbReference>
<evidence type="ECO:0000256" key="8">
    <source>
        <dbReference type="ARBA" id="ARBA00022840"/>
    </source>
</evidence>
<evidence type="ECO:0000259" key="11">
    <source>
        <dbReference type="PROSITE" id="PS51218"/>
    </source>
</evidence>
<accession>A0A7G7Y0T2</accession>
<dbReference type="InterPro" id="IPR024387">
    <property type="entry name" value="Pept_C3G_Picornavir"/>
</dbReference>
<dbReference type="InterPro" id="IPR000605">
    <property type="entry name" value="Helicase_SF3_ssDNA/RNA_vir"/>
</dbReference>
<dbReference type="GO" id="GO:0005524">
    <property type="term" value="F:ATP binding"/>
    <property type="evidence" value="ECO:0007669"/>
    <property type="project" value="UniProtKB-KW"/>
</dbReference>
<dbReference type="GO" id="GO:0039694">
    <property type="term" value="P:viral RNA genome replication"/>
    <property type="evidence" value="ECO:0007669"/>
    <property type="project" value="InterPro"/>
</dbReference>
<evidence type="ECO:0000313" key="13">
    <source>
        <dbReference type="EMBL" id="QNH87107.1"/>
    </source>
</evidence>
<dbReference type="EMBL" id="MT877006">
    <property type="protein sequence ID" value="QNH87107.1"/>
    <property type="molecule type" value="Genomic_RNA"/>
</dbReference>
<dbReference type="PROSITE" id="PS50507">
    <property type="entry name" value="RDRP_SSRNA_POS"/>
    <property type="match status" value="1"/>
</dbReference>
<proteinExistence type="predicted"/>
<evidence type="ECO:0000256" key="1">
    <source>
        <dbReference type="ARBA" id="ARBA00022484"/>
    </source>
</evidence>
<evidence type="ECO:0000256" key="5">
    <source>
        <dbReference type="ARBA" id="ARBA00022741"/>
    </source>
</evidence>
<keyword evidence="4" id="KW-0548">Nucleotidyltransferase</keyword>
<dbReference type="GO" id="GO:0006351">
    <property type="term" value="P:DNA-templated transcription"/>
    <property type="evidence" value="ECO:0007669"/>
    <property type="project" value="InterPro"/>
</dbReference>
<feature type="domain" description="RdRp catalytic" evidence="10">
    <location>
        <begin position="1833"/>
        <end position="1962"/>
    </location>
</feature>
<dbReference type="GO" id="GO:0004197">
    <property type="term" value="F:cysteine-type endopeptidase activity"/>
    <property type="evidence" value="ECO:0007669"/>
    <property type="project" value="InterPro"/>
</dbReference>
<name>A0A7G7Y0T2_9VIRU</name>
<keyword evidence="6" id="KW-0378">Hydrolase</keyword>
<dbReference type="GO" id="GO:0003723">
    <property type="term" value="F:RNA binding"/>
    <property type="evidence" value="ECO:0007669"/>
    <property type="project" value="InterPro"/>
</dbReference>
<organism evidence="13">
    <name type="scientific">Taura syndrome virus</name>
    <dbReference type="NCBI Taxonomy" id="142102"/>
    <lineage>
        <taxon>Viruses</taxon>
        <taxon>Riboviria</taxon>
        <taxon>Orthornavirae</taxon>
        <taxon>Pisuviricota</taxon>
        <taxon>Pisoniviricetes</taxon>
        <taxon>Picornavirales</taxon>
        <taxon>Dicistroviridae</taxon>
        <taxon>Aparavirus</taxon>
        <taxon>Aparavirus tauraense</taxon>
    </lineage>
</organism>
<dbReference type="SUPFAM" id="SSF57924">
    <property type="entry name" value="Inhibitor of apoptosis (IAP) repeat"/>
    <property type="match status" value="1"/>
</dbReference>
<dbReference type="PROSITE" id="PS51218">
    <property type="entry name" value="SF3_HELICASE_2"/>
    <property type="match status" value="1"/>
</dbReference>
<dbReference type="Pfam" id="PF12381">
    <property type="entry name" value="Peptidase_C3G"/>
    <property type="match status" value="1"/>
</dbReference>
<reference evidence="13" key="1">
    <citation type="submission" date="2020-08" db="EMBL/GenBank/DDBJ databases">
        <title>Complete genome reconstruction and genetic analysis of Taura syndrome virus of shrimp from archival Davidson's-fixed paraffin embedded tissue.</title>
        <authorList>
            <person name="Cruz-Flores R."/>
            <person name="Mai H.N."/>
            <person name="Dhar A.K."/>
        </authorList>
    </citation>
    <scope>NUCLEOTIDE SEQUENCE</scope>
    <source>
        <strain evidence="13">2005-194</strain>
    </source>
</reference>
<dbReference type="CDD" id="cd23194">
    <property type="entry name" value="Dicistroviridae_RdRp"/>
    <property type="match status" value="1"/>
</dbReference>
<dbReference type="Gene3D" id="3.30.70.270">
    <property type="match status" value="1"/>
</dbReference>
<evidence type="ECO:0000256" key="3">
    <source>
        <dbReference type="ARBA" id="ARBA00022679"/>
    </source>
</evidence>
<dbReference type="GO" id="GO:0006508">
    <property type="term" value="P:proteolysis"/>
    <property type="evidence" value="ECO:0007669"/>
    <property type="project" value="UniProtKB-KW"/>
</dbReference>
<keyword evidence="3" id="KW-0808">Transferase</keyword>
<dbReference type="InterPro" id="IPR009003">
    <property type="entry name" value="Peptidase_S1_PA"/>
</dbReference>
<keyword evidence="1" id="KW-0696">RNA-directed RNA polymerase</keyword>
<dbReference type="Gene3D" id="2.40.10.10">
    <property type="entry name" value="Trypsin-like serine proteases"/>
    <property type="match status" value="1"/>
</dbReference>
<keyword evidence="9" id="KW-0693">Viral RNA replication</keyword>
<keyword evidence="7" id="KW-0788">Thiol protease</keyword>
<dbReference type="InterPro" id="IPR044067">
    <property type="entry name" value="PCV_3C_PRO"/>
</dbReference>
<dbReference type="SUPFAM" id="SSF52540">
    <property type="entry name" value="P-loop containing nucleoside triphosphate hydrolases"/>
    <property type="match status" value="1"/>
</dbReference>
<evidence type="ECO:0000256" key="9">
    <source>
        <dbReference type="ARBA" id="ARBA00022953"/>
    </source>
</evidence>
<dbReference type="PROSITE" id="PS50143">
    <property type="entry name" value="BIR_REPEAT_2"/>
    <property type="match status" value="1"/>
</dbReference>
<dbReference type="InterPro" id="IPR027417">
    <property type="entry name" value="P-loop_NTPase"/>
</dbReference>
<keyword evidence="2" id="KW-0645">Protease</keyword>
<dbReference type="InterPro" id="IPR001370">
    <property type="entry name" value="BIR_rpt"/>
</dbReference>
<dbReference type="InterPro" id="IPR001205">
    <property type="entry name" value="RNA-dir_pol_C"/>
</dbReference>
<dbReference type="SUPFAM" id="SSF56672">
    <property type="entry name" value="DNA/RNA polymerases"/>
    <property type="match status" value="1"/>
</dbReference>
<dbReference type="PRINTS" id="PR00918">
    <property type="entry name" value="CALICVIRUSNS"/>
</dbReference>
<dbReference type="InterPro" id="IPR043504">
    <property type="entry name" value="Peptidase_S1_PA_chymotrypsin"/>
</dbReference>
<dbReference type="SUPFAM" id="SSF50494">
    <property type="entry name" value="Trypsin-like serine proteases"/>
    <property type="match status" value="1"/>
</dbReference>
<evidence type="ECO:0000256" key="4">
    <source>
        <dbReference type="ARBA" id="ARBA00022695"/>
    </source>
</evidence>
<dbReference type="InterPro" id="IPR014759">
    <property type="entry name" value="Helicase_SF3_ssRNA_vir"/>
</dbReference>
<dbReference type="Pfam" id="PF00910">
    <property type="entry name" value="RNA_helicase"/>
    <property type="match status" value="1"/>
</dbReference>
<dbReference type="GO" id="GO:0003724">
    <property type="term" value="F:RNA helicase activity"/>
    <property type="evidence" value="ECO:0007669"/>
    <property type="project" value="InterPro"/>
</dbReference>
<evidence type="ECO:0000259" key="12">
    <source>
        <dbReference type="PROSITE" id="PS51874"/>
    </source>
</evidence>
<dbReference type="Pfam" id="PF00680">
    <property type="entry name" value="RdRP_1"/>
    <property type="match status" value="1"/>
</dbReference>
<evidence type="ECO:0000256" key="2">
    <source>
        <dbReference type="ARBA" id="ARBA00022670"/>
    </source>
</evidence>
<evidence type="ECO:0000256" key="6">
    <source>
        <dbReference type="ARBA" id="ARBA00022801"/>
    </source>
</evidence>